<dbReference type="PROSITE" id="PS50082">
    <property type="entry name" value="WD_REPEATS_2"/>
    <property type="match status" value="5"/>
</dbReference>
<feature type="repeat" description="WD" evidence="16">
    <location>
        <begin position="37"/>
        <end position="78"/>
    </location>
</feature>
<evidence type="ECO:0000256" key="3">
    <source>
        <dbReference type="ARBA" id="ARBA00022448"/>
    </source>
</evidence>
<accession>A0A915L791</accession>
<dbReference type="Gene3D" id="1.25.40.470">
    <property type="match status" value="1"/>
</dbReference>
<dbReference type="CDD" id="cd00200">
    <property type="entry name" value="WD40"/>
    <property type="match status" value="1"/>
</dbReference>
<dbReference type="PANTHER" id="PTHR19876:SF1">
    <property type="entry name" value="COATOMER SUBUNIT ALPHA"/>
    <property type="match status" value="1"/>
</dbReference>
<organism evidence="20 21">
    <name type="scientific">Romanomermis culicivorax</name>
    <name type="common">Nematode worm</name>
    <dbReference type="NCBI Taxonomy" id="13658"/>
    <lineage>
        <taxon>Eukaryota</taxon>
        <taxon>Metazoa</taxon>
        <taxon>Ecdysozoa</taxon>
        <taxon>Nematoda</taxon>
        <taxon>Enoplea</taxon>
        <taxon>Dorylaimia</taxon>
        <taxon>Mermithida</taxon>
        <taxon>Mermithoidea</taxon>
        <taxon>Mermithidae</taxon>
        <taxon>Romanomermis</taxon>
    </lineage>
</organism>
<keyword evidence="7" id="KW-0931">ER-Golgi transport</keyword>
<dbReference type="PRINTS" id="PR00320">
    <property type="entry name" value="GPROTEINBRPT"/>
</dbReference>
<dbReference type="GO" id="GO:0005198">
    <property type="term" value="F:structural molecule activity"/>
    <property type="evidence" value="ECO:0007669"/>
    <property type="project" value="InterPro"/>
</dbReference>
<feature type="repeat" description="WD" evidence="16">
    <location>
        <begin position="207"/>
        <end position="248"/>
    </location>
</feature>
<dbReference type="Proteomes" id="UP000887565">
    <property type="component" value="Unplaced"/>
</dbReference>
<evidence type="ECO:0000256" key="14">
    <source>
        <dbReference type="ARBA" id="ARBA00073979"/>
    </source>
</evidence>
<dbReference type="SUPFAM" id="SSF50969">
    <property type="entry name" value="YVTN repeat-like/Quinoprotein amine dehydrogenase"/>
    <property type="match status" value="1"/>
</dbReference>
<evidence type="ECO:0000256" key="7">
    <source>
        <dbReference type="ARBA" id="ARBA00022892"/>
    </source>
</evidence>
<dbReference type="SMART" id="SM00320">
    <property type="entry name" value="WD40"/>
    <property type="match status" value="6"/>
</dbReference>
<evidence type="ECO:0000256" key="12">
    <source>
        <dbReference type="ARBA" id="ARBA00057585"/>
    </source>
</evidence>
<dbReference type="PANTHER" id="PTHR19876">
    <property type="entry name" value="COATOMER"/>
    <property type="match status" value="1"/>
</dbReference>
<feature type="repeat" description="WD" evidence="16">
    <location>
        <begin position="79"/>
        <end position="120"/>
    </location>
</feature>
<evidence type="ECO:0000256" key="13">
    <source>
        <dbReference type="ARBA" id="ARBA00062633"/>
    </source>
</evidence>
<keyword evidence="8" id="KW-0653">Protein transport</keyword>
<dbReference type="FunFam" id="2.130.10.10:FF:000010">
    <property type="entry name" value="Coatomer subunit alpha"/>
    <property type="match status" value="1"/>
</dbReference>
<keyword evidence="4" id="KW-0963">Cytoplasm</keyword>
<keyword evidence="10" id="KW-0472">Membrane</keyword>
<evidence type="ECO:0000259" key="19">
    <source>
        <dbReference type="Pfam" id="PF23953"/>
    </source>
</evidence>
<dbReference type="InterPro" id="IPR001680">
    <property type="entry name" value="WD40_rpt"/>
</dbReference>
<dbReference type="GO" id="GO:0006886">
    <property type="term" value="P:intracellular protein transport"/>
    <property type="evidence" value="ECO:0007669"/>
    <property type="project" value="InterPro"/>
</dbReference>
<dbReference type="InterPro" id="IPR011044">
    <property type="entry name" value="Quino_amine_DH_bsu"/>
</dbReference>
<dbReference type="FunFam" id="1.25.40.470:FF:000002">
    <property type="entry name" value="Coatomer subunit alpha"/>
    <property type="match status" value="1"/>
</dbReference>
<evidence type="ECO:0000313" key="21">
    <source>
        <dbReference type="WBParaSite" id="nRc.2.0.1.t46904-RA"/>
    </source>
</evidence>
<evidence type="ECO:0000259" key="18">
    <source>
        <dbReference type="Pfam" id="PF04053"/>
    </source>
</evidence>
<evidence type="ECO:0000256" key="6">
    <source>
        <dbReference type="ARBA" id="ARBA00022737"/>
    </source>
</evidence>
<dbReference type="InterPro" id="IPR015943">
    <property type="entry name" value="WD40/YVTN_repeat-like_dom_sf"/>
</dbReference>
<feature type="domain" description="COPA/B second beta-propeller" evidence="18">
    <location>
        <begin position="345"/>
        <end position="592"/>
    </location>
</feature>
<dbReference type="Pfam" id="PF04053">
    <property type="entry name" value="B-prop_COPA_B_2nd"/>
    <property type="match status" value="1"/>
</dbReference>
<evidence type="ECO:0000256" key="15">
    <source>
        <dbReference type="ARBA" id="ARBA00081575"/>
    </source>
</evidence>
<keyword evidence="20" id="KW-1185">Reference proteome</keyword>
<evidence type="ECO:0000256" key="10">
    <source>
        <dbReference type="ARBA" id="ARBA00023136"/>
    </source>
</evidence>
<feature type="repeat" description="WD" evidence="16">
    <location>
        <begin position="121"/>
        <end position="155"/>
    </location>
</feature>
<dbReference type="WBParaSite" id="nRc.2.0.1.t46904-RA">
    <property type="protein sequence ID" value="nRc.2.0.1.t46904-RA"/>
    <property type="gene ID" value="nRc.2.0.1.g46904"/>
</dbReference>
<dbReference type="SUPFAM" id="SSF50978">
    <property type="entry name" value="WD40 repeat-like"/>
    <property type="match status" value="1"/>
</dbReference>
<evidence type="ECO:0000256" key="2">
    <source>
        <dbReference type="ARBA" id="ARBA00004347"/>
    </source>
</evidence>
<name>A0A915L791_ROMCU</name>
<protein>
    <recommendedName>
        <fullName evidence="14">Coatomer subunit alpha</fullName>
    </recommendedName>
    <alternativeName>
        <fullName evidence="15">Alpha-coat protein</fullName>
    </alternativeName>
</protein>
<dbReference type="AlphaFoldDB" id="A0A915L791"/>
<dbReference type="InterPro" id="IPR036322">
    <property type="entry name" value="WD40_repeat_dom_sf"/>
</dbReference>
<dbReference type="PROSITE" id="PS00678">
    <property type="entry name" value="WD_REPEATS_1"/>
    <property type="match status" value="1"/>
</dbReference>
<keyword evidence="9" id="KW-0333">Golgi apparatus</keyword>
<dbReference type="Pfam" id="PF00400">
    <property type="entry name" value="WD40"/>
    <property type="match status" value="5"/>
</dbReference>
<reference evidence="21" key="1">
    <citation type="submission" date="2022-11" db="UniProtKB">
        <authorList>
            <consortium name="WormBaseParasite"/>
        </authorList>
    </citation>
    <scope>IDENTIFICATION</scope>
</reference>
<evidence type="ECO:0000256" key="5">
    <source>
        <dbReference type="ARBA" id="ARBA00022574"/>
    </source>
</evidence>
<evidence type="ECO:0000256" key="9">
    <source>
        <dbReference type="ARBA" id="ARBA00023034"/>
    </source>
</evidence>
<evidence type="ECO:0000256" key="4">
    <source>
        <dbReference type="ARBA" id="ARBA00022490"/>
    </source>
</evidence>
<dbReference type="GO" id="GO:0006888">
    <property type="term" value="P:endoplasmic reticulum to Golgi vesicle-mediated transport"/>
    <property type="evidence" value="ECO:0007669"/>
    <property type="project" value="TreeGrafter"/>
</dbReference>
<feature type="repeat" description="WD" evidence="16">
    <location>
        <begin position="251"/>
        <end position="292"/>
    </location>
</feature>
<comment type="function">
    <text evidence="11">The coatomer is a cytosolic protein complex that binds to dilysine motifs and reversibly associates with Golgi non-clathrin-coated vesicles, which further mediate biosynthetic protein transport from the ER, via the Golgi up to the trans Golgi network. Coatomer complex is required for budding from Golgi membranes, and is essential for the retrograde Golgi-to-ER transport of dilysine-tagged proteins. In mammals, the coatomer can only be recruited by membranes associated to ADP-ribosylation factors (ARFs), which are small GTP-binding proteins; the complex also influences the Golgi structural integrity, as well as the processing, activity, and endocytic recycling of LDL receptors.</text>
</comment>
<dbReference type="Gene3D" id="2.130.10.10">
    <property type="entry name" value="YVTN repeat-like/Quinoprotein amine dehydrogenase"/>
    <property type="match status" value="1"/>
</dbReference>
<dbReference type="GO" id="GO:0030126">
    <property type="term" value="C:COPI vesicle coat"/>
    <property type="evidence" value="ECO:0007669"/>
    <property type="project" value="TreeGrafter"/>
</dbReference>
<comment type="subunit">
    <text evidence="13">Oligomeric complex that consists of at least the alpha, beta, beta', gamma, delta, epsilon and zeta subunits. Interacts with SCYL1. Interacts with JAGN1. Interacts with TMEM41B. Interacts with SVEP1. Probably interacts with PEX11A.</text>
</comment>
<dbReference type="PROSITE" id="PS50294">
    <property type="entry name" value="WD_REPEATS_REGION"/>
    <property type="match status" value="5"/>
</dbReference>
<evidence type="ECO:0000256" key="1">
    <source>
        <dbReference type="ARBA" id="ARBA00004255"/>
    </source>
</evidence>
<feature type="domain" description="COPA/B TPR" evidence="19">
    <location>
        <begin position="633"/>
        <end position="776"/>
    </location>
</feature>
<evidence type="ECO:0000313" key="20">
    <source>
        <dbReference type="Proteomes" id="UP000887565"/>
    </source>
</evidence>
<dbReference type="OMA" id="EMTYQKQ"/>
<dbReference type="CDD" id="cd22948">
    <property type="entry name" value="Coatomer_WDAD_alpha"/>
    <property type="match status" value="1"/>
</dbReference>
<dbReference type="InterPro" id="IPR050844">
    <property type="entry name" value="Coatomer_complex_subunit"/>
</dbReference>
<dbReference type="InterPro" id="IPR019775">
    <property type="entry name" value="WD40_repeat_CS"/>
</dbReference>
<feature type="region of interest" description="Disordered" evidence="17">
    <location>
        <begin position="790"/>
        <end position="811"/>
    </location>
</feature>
<keyword evidence="3" id="KW-0813">Transport</keyword>
<evidence type="ECO:0000256" key="16">
    <source>
        <dbReference type="PROSITE-ProRule" id="PRU00221"/>
    </source>
</evidence>
<evidence type="ECO:0000256" key="11">
    <source>
        <dbReference type="ARBA" id="ARBA00024791"/>
    </source>
</evidence>
<dbReference type="GO" id="GO:0006890">
    <property type="term" value="P:retrograde vesicle-mediated transport, Golgi to endoplasmic reticulum"/>
    <property type="evidence" value="ECO:0007669"/>
    <property type="project" value="TreeGrafter"/>
</dbReference>
<dbReference type="InterPro" id="IPR056176">
    <property type="entry name" value="TPR_COPA_B"/>
</dbReference>
<dbReference type="InterPro" id="IPR020472">
    <property type="entry name" value="WD40_PAC1"/>
</dbReference>
<comment type="subcellular location">
    <subcellularLocation>
        <location evidence="2">Cytoplasmic vesicle</location>
        <location evidence="2">COPI-coated vesicle membrane</location>
        <topology evidence="2">Peripheral membrane protein</topology>
        <orientation evidence="2">Cytoplasmic side</orientation>
    </subcellularLocation>
    <subcellularLocation>
        <location evidence="1">Golgi apparatus membrane</location>
        <topology evidence="1">Peripheral membrane protein</topology>
        <orientation evidence="1">Cytoplasmic side</orientation>
    </subcellularLocation>
</comment>
<sequence length="829" mass="93675">MFTGITFHPTRPWVLTSLHNGLIQLWDYRMCVSIDKFDEHDGPVRGLCFHSQQPIFVSGGDDYKIKVWNYKQKKCLFTLLGHLDYVRTTFFHSTYPWIISASDDQTIRIWNWQSRGSIAILTGHNHYVMCAQFHPTEDLVVSASLDQTIRIWDFSGLRKKNVAPGLDASGHAISAAASMTSSVVGSGAGTRNPDLFGQPDVVVKHVLEGHDRGVNWVMFHHSLPLIVSGADDRQVKVWRYNDSKAWEVDTCRGHYNNVSCVLFHPREDLILSNSEDKSIKVWDLQKRTCLQTFRQDHDRFWVIAAHPTLNLFAAGHDAGMVVFKIARERPVFSIYQNFLFYVKDRQIRRLDFTTSKDIAVANLKGKSQYPYYSLSYNPAENACILVTRTPSAENSCYDLFTLAKTADGDAPSTPQDVQDMKRGSGINAVWVARNRFAVLDRTMGITVKTLKNEPSKRVEAPTCEDIFYAGTSLLLLKCGDNVILLDVQQKRQLATIRAPKTKYVIWSADMQQAALLAKHSLVLINRKLQLLCQIHETCRVKSGAWDESGVFLYTTSNHIKYALTNGDHGIIRTLDLPIYITHVKGANVYCLNRSAQPKILAIDPTEYRFKLALVDRRYDDVLNMVRGAKLVGQSIIAYLQQKGYPEIALHFVKDEKTKFGLALECGNLEVALESAKSLDEKACWEALGEAALLQGNHQIVEMAYQRTKNFDKLSFLYLITGNMEKLRKMSKIAEIRKDVSGQFQVALFLGDVKERVRILENAGQTPLAYLTAATHGLDDKADQLAAQLNDQNRPLPPIDPNAKLLTPPAPIQQMDENWPHLTVTRGIFE</sequence>
<proteinExistence type="predicted"/>
<dbReference type="InterPro" id="IPR006692">
    <property type="entry name" value="Beta-prop_COPA/B_2nd"/>
</dbReference>
<keyword evidence="5 16" id="KW-0853">WD repeat</keyword>
<evidence type="ECO:0000256" key="17">
    <source>
        <dbReference type="SAM" id="MobiDB-lite"/>
    </source>
</evidence>
<evidence type="ECO:0000256" key="8">
    <source>
        <dbReference type="ARBA" id="ARBA00022927"/>
    </source>
</evidence>
<keyword evidence="6" id="KW-0677">Repeat</keyword>
<comment type="function">
    <text evidence="12">Xenin stimulates exocrine pancreatic secretion. It inhibits pentagastrin-stimulated secretion of acid, to induce exocrine pancreatic secretion and to affect small and large intestinal motility. In the gut, xenin interacts with the neurotensin receptor.</text>
</comment>
<dbReference type="InterPro" id="IPR047312">
    <property type="entry name" value="Coatomer_alpha_WD-assoc_reg"/>
</dbReference>
<dbReference type="GO" id="GO:0006891">
    <property type="term" value="P:intra-Golgi vesicle-mediated transport"/>
    <property type="evidence" value="ECO:0007669"/>
    <property type="project" value="TreeGrafter"/>
</dbReference>
<dbReference type="Pfam" id="PF23953">
    <property type="entry name" value="TPR_COPA_B"/>
    <property type="match status" value="1"/>
</dbReference>
<dbReference type="GO" id="GO:0000139">
    <property type="term" value="C:Golgi membrane"/>
    <property type="evidence" value="ECO:0007669"/>
    <property type="project" value="UniProtKB-SubCell"/>
</dbReference>